<dbReference type="Gene3D" id="3.40.50.720">
    <property type="entry name" value="NAD(P)-binding Rossmann-like Domain"/>
    <property type="match status" value="1"/>
</dbReference>
<feature type="domain" description="Alcohol dehydrogenase-like C-terminal" evidence="5">
    <location>
        <begin position="63"/>
        <end position="195"/>
    </location>
</feature>
<dbReference type="GO" id="GO:0008270">
    <property type="term" value="F:zinc ion binding"/>
    <property type="evidence" value="ECO:0007669"/>
    <property type="project" value="TreeGrafter"/>
</dbReference>
<organism evidence="6 7">
    <name type="scientific">Eimeria necatrix</name>
    <dbReference type="NCBI Taxonomy" id="51315"/>
    <lineage>
        <taxon>Eukaryota</taxon>
        <taxon>Sar</taxon>
        <taxon>Alveolata</taxon>
        <taxon>Apicomplexa</taxon>
        <taxon>Conoidasida</taxon>
        <taxon>Coccidia</taxon>
        <taxon>Eucoccidiorida</taxon>
        <taxon>Eimeriorina</taxon>
        <taxon>Eimeriidae</taxon>
        <taxon>Eimeria</taxon>
    </lineage>
</organism>
<dbReference type="SUPFAM" id="SSF51735">
    <property type="entry name" value="NAD(P)-binding Rossmann-fold domains"/>
    <property type="match status" value="1"/>
</dbReference>
<reference evidence="6" key="1">
    <citation type="submission" date="2013-10" db="EMBL/GenBank/DDBJ databases">
        <title>Genomic analysis of the causative agents of coccidiosis in chickens.</title>
        <authorList>
            <person name="Reid A.J."/>
            <person name="Blake D."/>
            <person name="Billington K."/>
            <person name="Browne H."/>
            <person name="Dunn M."/>
            <person name="Hung S."/>
            <person name="Kawahara F."/>
            <person name="Miranda-Saavedra D."/>
            <person name="Mourier T."/>
            <person name="Nagra H."/>
            <person name="Otto T.D."/>
            <person name="Rawlings N."/>
            <person name="Sanchez A."/>
            <person name="Sanders M."/>
            <person name="Subramaniam C."/>
            <person name="Tay Y."/>
            <person name="Dear P."/>
            <person name="Doerig C."/>
            <person name="Gruber A."/>
            <person name="Parkinson J."/>
            <person name="Shirley M."/>
            <person name="Wan K.L."/>
            <person name="Berriman M."/>
            <person name="Tomley F."/>
            <person name="Pain A."/>
        </authorList>
    </citation>
    <scope>NUCLEOTIDE SEQUENCE [LARGE SCALE GENOMIC DNA]</scope>
    <source>
        <strain evidence="6">Houghton</strain>
    </source>
</reference>
<dbReference type="Proteomes" id="UP000030754">
    <property type="component" value="Unassembled WGS sequence"/>
</dbReference>
<dbReference type="InterPro" id="IPR013149">
    <property type="entry name" value="ADH-like_C"/>
</dbReference>
<dbReference type="Pfam" id="PF00107">
    <property type="entry name" value="ADH_zinc_N"/>
    <property type="match status" value="1"/>
</dbReference>
<keyword evidence="7" id="KW-1185">Reference proteome</keyword>
<dbReference type="GO" id="GO:0005829">
    <property type="term" value="C:cytosol"/>
    <property type="evidence" value="ECO:0007669"/>
    <property type="project" value="TreeGrafter"/>
</dbReference>
<dbReference type="VEuPathDB" id="ToxoDB:ENH_00062100"/>
<evidence type="ECO:0000259" key="5">
    <source>
        <dbReference type="Pfam" id="PF00107"/>
    </source>
</evidence>
<evidence type="ECO:0000256" key="1">
    <source>
        <dbReference type="ARBA" id="ARBA00001947"/>
    </source>
</evidence>
<dbReference type="GeneID" id="25476349"/>
<dbReference type="InterPro" id="IPR036291">
    <property type="entry name" value="NAD(P)-bd_dom_sf"/>
</dbReference>
<name>U6N575_9EIME</name>
<comment type="cofactor">
    <cofactor evidence="1">
        <name>Zn(2+)</name>
        <dbReference type="ChEBI" id="CHEBI:29105"/>
    </cofactor>
</comment>
<gene>
    <name evidence="6" type="ORF">ENH_00062100</name>
</gene>
<dbReference type="GO" id="GO:0046294">
    <property type="term" value="P:formaldehyde catabolic process"/>
    <property type="evidence" value="ECO:0007669"/>
    <property type="project" value="TreeGrafter"/>
</dbReference>
<evidence type="ECO:0000256" key="4">
    <source>
        <dbReference type="ARBA" id="ARBA00023027"/>
    </source>
</evidence>
<dbReference type="SUPFAM" id="SSF50129">
    <property type="entry name" value="GroES-like"/>
    <property type="match status" value="1"/>
</dbReference>
<evidence type="ECO:0000256" key="3">
    <source>
        <dbReference type="ARBA" id="ARBA00022833"/>
    </source>
</evidence>
<accession>U6N575</accession>
<dbReference type="AlphaFoldDB" id="U6N575"/>
<dbReference type="OrthoDB" id="417550at2759"/>
<evidence type="ECO:0000256" key="2">
    <source>
        <dbReference type="ARBA" id="ARBA00022723"/>
    </source>
</evidence>
<dbReference type="Gene3D" id="3.90.180.10">
    <property type="entry name" value="Medium-chain alcohol dehydrogenases, catalytic domain"/>
    <property type="match status" value="1"/>
</dbReference>
<dbReference type="PANTHER" id="PTHR43880:SF12">
    <property type="entry name" value="ALCOHOL DEHYDROGENASE CLASS-3"/>
    <property type="match status" value="1"/>
</dbReference>
<keyword evidence="3" id="KW-0862">Zinc</keyword>
<protein>
    <submittedName>
        <fullName evidence="6">Ac1002, related</fullName>
    </submittedName>
</protein>
<sequence length="242" mass="25919">MGVSGFSQYTVVHQEAVAKIDPKAPLDKVCLLGCGVSTGLGAVWNTAKVQPGDTVAVFGVGCVGLACVEASRLAGAAAVLAVDRCSSKAAAAKLFGATHFLCTANFQNEKIQNKIQELFPGGVDFSFDCTGNVGIMRAALECTKKGWGVSVILGVAGQGEEIKTRPFNLIVGRQWRGAAFGGWQSRSDMPKLVDLHMSNKIDLDRYITHRMSLERIEEAFDILRGGKGIRCVLSMHEQETQQ</sequence>
<dbReference type="PANTHER" id="PTHR43880">
    <property type="entry name" value="ALCOHOL DEHYDROGENASE"/>
    <property type="match status" value="1"/>
</dbReference>
<evidence type="ECO:0000313" key="6">
    <source>
        <dbReference type="EMBL" id="CDJ69040.1"/>
    </source>
</evidence>
<keyword evidence="4" id="KW-0520">NAD</keyword>
<dbReference type="RefSeq" id="XP_013437507.1">
    <property type="nucleotide sequence ID" value="XM_013582053.1"/>
</dbReference>
<dbReference type="FunFam" id="3.40.50.720:FF:000003">
    <property type="entry name" value="S-(hydroxymethyl)glutathione dehydrogenase"/>
    <property type="match status" value="1"/>
</dbReference>
<evidence type="ECO:0000313" key="7">
    <source>
        <dbReference type="Proteomes" id="UP000030754"/>
    </source>
</evidence>
<keyword evidence="2" id="KW-0479">Metal-binding</keyword>
<reference evidence="6" key="2">
    <citation type="submission" date="2013-10" db="EMBL/GenBank/DDBJ databases">
        <authorList>
            <person name="Aslett M."/>
        </authorList>
    </citation>
    <scope>NUCLEOTIDE SEQUENCE [LARGE SCALE GENOMIC DNA]</scope>
    <source>
        <strain evidence="6">Houghton</strain>
    </source>
</reference>
<dbReference type="InterPro" id="IPR011032">
    <property type="entry name" value="GroES-like_sf"/>
</dbReference>
<dbReference type="EMBL" id="HG725641">
    <property type="protein sequence ID" value="CDJ69040.1"/>
    <property type="molecule type" value="Genomic_DNA"/>
</dbReference>
<proteinExistence type="predicted"/>
<dbReference type="GO" id="GO:0051903">
    <property type="term" value="F:S-(hydroxymethyl)glutathione dehydrogenase [NAD(P)+] activity"/>
    <property type="evidence" value="ECO:0007669"/>
    <property type="project" value="TreeGrafter"/>
</dbReference>